<dbReference type="Gene3D" id="1.20.120.30">
    <property type="entry name" value="Aspartate receptor, ligand-binding domain"/>
    <property type="match status" value="1"/>
</dbReference>
<dbReference type="PANTHER" id="PTHR32089">
    <property type="entry name" value="METHYL-ACCEPTING CHEMOTAXIS PROTEIN MCPB"/>
    <property type="match status" value="1"/>
</dbReference>
<dbReference type="GO" id="GO:0006935">
    <property type="term" value="P:chemotaxis"/>
    <property type="evidence" value="ECO:0007669"/>
    <property type="project" value="UniProtKB-ARBA"/>
</dbReference>
<evidence type="ECO:0000256" key="1">
    <source>
        <dbReference type="ARBA" id="ARBA00004370"/>
    </source>
</evidence>
<dbReference type="PANTHER" id="PTHR32089:SF70">
    <property type="entry name" value="ENERGY TAXIS MODULATING METHYL ACCEPTING SENSORY TRANSDUCER"/>
    <property type="match status" value="1"/>
</dbReference>
<dbReference type="Proteomes" id="UP001161389">
    <property type="component" value="Unassembled WGS sequence"/>
</dbReference>
<protein>
    <submittedName>
        <fullName evidence="6">Chemotaxis protein</fullName>
    </submittedName>
</protein>
<dbReference type="Gene3D" id="6.10.250.3200">
    <property type="match status" value="1"/>
</dbReference>
<organism evidence="6 7">
    <name type="scientific">Litoribrevibacter albus</name>
    <dbReference type="NCBI Taxonomy" id="1473156"/>
    <lineage>
        <taxon>Bacteria</taxon>
        <taxon>Pseudomonadati</taxon>
        <taxon>Pseudomonadota</taxon>
        <taxon>Gammaproteobacteria</taxon>
        <taxon>Oceanospirillales</taxon>
        <taxon>Oceanospirillaceae</taxon>
        <taxon>Litoribrevibacter</taxon>
    </lineage>
</organism>
<sequence>MWFGNKQEVEKLKGKNSQLQQEINELSVSCQQKEEEIQSLKNELASLTKKGKENDVVKLISTSTKGIDEIRQSVASTSDQMISERERLNGSQQLFEESSTLLTSTKDAVESIRDTAMDSVTSIQQLRTVAEQISTFVGAINNISEQTNLLALNAAIEAARAGEQGRGFAVVADEVRALAQRAGEAASEISNLVENIDKQTRDVDARSQQMAEKCEDVVINNTQIISSVNQVIDIAKTMLTTIDGCSEQSFVQAASLDHIIWKSQVYDHLSNQIRLSDNDIEGHNQCRLGEWCNHGLGNQKFSHLRSFQRLDEPHRQMHEYGKAAIAAFNQGNESEAINQAHMMESASNQVQRCLNDLLNEIEN</sequence>
<keyword evidence="4" id="KW-0175">Coiled coil</keyword>
<evidence type="ECO:0000313" key="6">
    <source>
        <dbReference type="EMBL" id="GLQ30946.1"/>
    </source>
</evidence>
<dbReference type="Pfam" id="PF00015">
    <property type="entry name" value="MCPsignal"/>
    <property type="match status" value="1"/>
</dbReference>
<dbReference type="EMBL" id="BSNM01000011">
    <property type="protein sequence ID" value="GLQ30946.1"/>
    <property type="molecule type" value="Genomic_DNA"/>
</dbReference>
<dbReference type="PROSITE" id="PS50111">
    <property type="entry name" value="CHEMOTAXIS_TRANSDUC_2"/>
    <property type="match status" value="1"/>
</dbReference>
<dbReference type="SMART" id="SM00283">
    <property type="entry name" value="MA"/>
    <property type="match status" value="1"/>
</dbReference>
<gene>
    <name evidence="6" type="ORF">GCM10007876_14250</name>
</gene>
<comment type="caution">
    <text evidence="6">The sequence shown here is derived from an EMBL/GenBank/DDBJ whole genome shotgun (WGS) entry which is preliminary data.</text>
</comment>
<evidence type="ECO:0000256" key="4">
    <source>
        <dbReference type="SAM" id="Coils"/>
    </source>
</evidence>
<reference evidence="6" key="1">
    <citation type="journal article" date="2014" name="Int. J. Syst. Evol. Microbiol.">
        <title>Complete genome sequence of Corynebacterium casei LMG S-19264T (=DSM 44701T), isolated from a smear-ripened cheese.</title>
        <authorList>
            <consortium name="US DOE Joint Genome Institute (JGI-PGF)"/>
            <person name="Walter F."/>
            <person name="Albersmeier A."/>
            <person name="Kalinowski J."/>
            <person name="Ruckert C."/>
        </authorList>
    </citation>
    <scope>NUCLEOTIDE SEQUENCE</scope>
    <source>
        <strain evidence="6">NBRC 110071</strain>
    </source>
</reference>
<dbReference type="InterPro" id="IPR004089">
    <property type="entry name" value="MCPsignal_dom"/>
</dbReference>
<dbReference type="GO" id="GO:0007165">
    <property type="term" value="P:signal transduction"/>
    <property type="evidence" value="ECO:0007669"/>
    <property type="project" value="UniProtKB-KW"/>
</dbReference>
<evidence type="ECO:0000259" key="5">
    <source>
        <dbReference type="PROSITE" id="PS50111"/>
    </source>
</evidence>
<reference evidence="6" key="2">
    <citation type="submission" date="2023-01" db="EMBL/GenBank/DDBJ databases">
        <title>Draft genome sequence of Litoribrevibacter albus strain NBRC 110071.</title>
        <authorList>
            <person name="Sun Q."/>
            <person name="Mori K."/>
        </authorList>
    </citation>
    <scope>NUCLEOTIDE SEQUENCE</scope>
    <source>
        <strain evidence="6">NBRC 110071</strain>
    </source>
</reference>
<comment type="subcellular location">
    <subcellularLocation>
        <location evidence="1">Membrane</location>
    </subcellularLocation>
</comment>
<evidence type="ECO:0000256" key="2">
    <source>
        <dbReference type="ARBA" id="ARBA00023224"/>
    </source>
</evidence>
<name>A0AA37S9L8_9GAMM</name>
<keyword evidence="2 3" id="KW-0807">Transducer</keyword>
<keyword evidence="7" id="KW-1185">Reference proteome</keyword>
<proteinExistence type="predicted"/>
<dbReference type="GO" id="GO:0016020">
    <property type="term" value="C:membrane"/>
    <property type="evidence" value="ECO:0007669"/>
    <property type="project" value="UniProtKB-SubCell"/>
</dbReference>
<feature type="domain" description="Methyl-accepting transducer" evidence="5">
    <location>
        <begin position="60"/>
        <end position="267"/>
    </location>
</feature>
<evidence type="ECO:0000313" key="7">
    <source>
        <dbReference type="Proteomes" id="UP001161389"/>
    </source>
</evidence>
<accession>A0AA37S9L8</accession>
<dbReference type="SUPFAM" id="SSF58104">
    <property type="entry name" value="Methyl-accepting chemotaxis protein (MCP) signaling domain"/>
    <property type="match status" value="1"/>
</dbReference>
<evidence type="ECO:0000256" key="3">
    <source>
        <dbReference type="PROSITE-ProRule" id="PRU00284"/>
    </source>
</evidence>
<dbReference type="AlphaFoldDB" id="A0AA37S9L8"/>
<feature type="coiled-coil region" evidence="4">
    <location>
        <begin position="9"/>
        <end position="50"/>
    </location>
</feature>